<reference evidence="5 6" key="1">
    <citation type="journal article" date="2023" name="BMC Biol.">
        <title>The compact genome of the sponge Oopsacas minuta (Hexactinellida) is lacking key metazoan core genes.</title>
        <authorList>
            <person name="Santini S."/>
            <person name="Schenkelaars Q."/>
            <person name="Jourda C."/>
            <person name="Duchesne M."/>
            <person name="Belahbib H."/>
            <person name="Rocher C."/>
            <person name="Selva M."/>
            <person name="Riesgo A."/>
            <person name="Vervoort M."/>
            <person name="Leys S.P."/>
            <person name="Kodjabachian L."/>
            <person name="Le Bivic A."/>
            <person name="Borchiellini C."/>
            <person name="Claverie J.M."/>
            <person name="Renard E."/>
        </authorList>
    </citation>
    <scope>NUCLEOTIDE SEQUENCE [LARGE SCALE GENOMIC DNA]</scope>
    <source>
        <strain evidence="5">SPO-2</strain>
    </source>
</reference>
<keyword evidence="3" id="KW-0648">Protein biosynthesis</keyword>
<proteinExistence type="inferred from homology"/>
<evidence type="ECO:0000313" key="5">
    <source>
        <dbReference type="EMBL" id="KAI6653268.1"/>
    </source>
</evidence>
<comment type="caution">
    <text evidence="5">The sequence shown here is derived from an EMBL/GenBank/DDBJ whole genome shotgun (WGS) entry which is preliminary data.</text>
</comment>
<evidence type="ECO:0000313" key="6">
    <source>
        <dbReference type="Proteomes" id="UP001165289"/>
    </source>
</evidence>
<dbReference type="InterPro" id="IPR000352">
    <property type="entry name" value="Pep_chain_release_fac_I"/>
</dbReference>
<sequence>MIQMLVIFRLATFQSRHITPLSTLLSAPPPPSRDKITNFLQNINPKNIPNFPQKSIKIQKIKFLNSQIQTCETELQELKYLTQTNPELSEIGQKDSETISNTIDALHTDILAILYDLVLDAFPNECIIEIRSAAGGAEASLFARDLYSMYAQLANRRKWILEEFESNKTELGGFKSVSFGLQGNSCYDDLRFEAGVHRVQRVPYTSGAGRIHTSTVTVAVLSVPKEEEVVINNSDLRIEAVRATGAGGQYVNTTDSAVRVTHIPTGIIVACQIHRSQIKNKQKALDMLRAKLFDLKNSKTKNERLETRRNQVGYGDRSEKIRTYNFPDDRITDHRIGQTIKGVSSYLSGELSDVFTNRLKYVNREIQLSELLDSNSD</sequence>
<dbReference type="Proteomes" id="UP001165289">
    <property type="component" value="Unassembled WGS sequence"/>
</dbReference>
<dbReference type="InterPro" id="IPR045853">
    <property type="entry name" value="Pep_chain_release_fac_I_sf"/>
</dbReference>
<organism evidence="5 6">
    <name type="scientific">Oopsacas minuta</name>
    <dbReference type="NCBI Taxonomy" id="111878"/>
    <lineage>
        <taxon>Eukaryota</taxon>
        <taxon>Metazoa</taxon>
        <taxon>Porifera</taxon>
        <taxon>Hexactinellida</taxon>
        <taxon>Hexasterophora</taxon>
        <taxon>Lyssacinosida</taxon>
        <taxon>Leucopsacidae</taxon>
        <taxon>Oopsacas</taxon>
    </lineage>
</organism>
<dbReference type="PROSITE" id="PS00745">
    <property type="entry name" value="RF_PROK_I"/>
    <property type="match status" value="1"/>
</dbReference>
<dbReference type="FunFam" id="3.30.160.20:FF:000004">
    <property type="entry name" value="Peptide chain release factor 1"/>
    <property type="match status" value="1"/>
</dbReference>
<comment type="similarity">
    <text evidence="1">Belongs to the prokaryotic/mitochondrial release factor family.</text>
</comment>
<dbReference type="SUPFAM" id="SSF75620">
    <property type="entry name" value="Release factor"/>
    <property type="match status" value="1"/>
</dbReference>
<dbReference type="Pfam" id="PF03462">
    <property type="entry name" value="PCRF"/>
    <property type="match status" value="1"/>
</dbReference>
<dbReference type="PANTHER" id="PTHR43804">
    <property type="entry name" value="LD18447P"/>
    <property type="match status" value="1"/>
</dbReference>
<dbReference type="GO" id="GO:0003747">
    <property type="term" value="F:translation release factor activity"/>
    <property type="evidence" value="ECO:0007669"/>
    <property type="project" value="InterPro"/>
</dbReference>
<dbReference type="Gene3D" id="3.30.160.20">
    <property type="match status" value="1"/>
</dbReference>
<evidence type="ECO:0000256" key="2">
    <source>
        <dbReference type="ARBA" id="ARBA00022481"/>
    </source>
</evidence>
<protein>
    <submittedName>
        <fullName evidence="5">Peptide chain release factor 1</fullName>
    </submittedName>
</protein>
<evidence type="ECO:0000259" key="4">
    <source>
        <dbReference type="PROSITE" id="PS00745"/>
    </source>
</evidence>
<feature type="domain" description="Prokaryotic-type class I peptide chain release factors" evidence="4">
    <location>
        <begin position="242"/>
        <end position="258"/>
    </location>
</feature>
<dbReference type="AlphaFoldDB" id="A0AAV7JWC0"/>
<dbReference type="GO" id="GO:0005737">
    <property type="term" value="C:cytoplasm"/>
    <property type="evidence" value="ECO:0007669"/>
    <property type="project" value="UniProtKB-ARBA"/>
</dbReference>
<keyword evidence="2" id="KW-0488">Methylation</keyword>
<dbReference type="Pfam" id="PF00472">
    <property type="entry name" value="RF-1"/>
    <property type="match status" value="1"/>
</dbReference>
<dbReference type="Gene3D" id="3.30.70.1660">
    <property type="match status" value="1"/>
</dbReference>
<evidence type="ECO:0000256" key="1">
    <source>
        <dbReference type="ARBA" id="ARBA00010835"/>
    </source>
</evidence>
<accession>A0AAV7JWC0</accession>
<dbReference type="InterPro" id="IPR005139">
    <property type="entry name" value="PCRF"/>
</dbReference>
<keyword evidence="6" id="KW-1185">Reference proteome</keyword>
<dbReference type="EMBL" id="JAKMXF010000288">
    <property type="protein sequence ID" value="KAI6653268.1"/>
    <property type="molecule type" value="Genomic_DNA"/>
</dbReference>
<name>A0AAV7JWC0_9METZ</name>
<dbReference type="InterPro" id="IPR050057">
    <property type="entry name" value="Prokaryotic/Mito_RF"/>
</dbReference>
<gene>
    <name evidence="5" type="ORF">LOD99_3793</name>
</gene>
<dbReference type="SMART" id="SM00937">
    <property type="entry name" value="PCRF"/>
    <property type="match status" value="1"/>
</dbReference>
<dbReference type="PANTHER" id="PTHR43804:SF7">
    <property type="entry name" value="LD18447P"/>
    <property type="match status" value="1"/>
</dbReference>
<evidence type="ECO:0000256" key="3">
    <source>
        <dbReference type="ARBA" id="ARBA00022917"/>
    </source>
</evidence>